<dbReference type="Proteomes" id="UP000672602">
    <property type="component" value="Unassembled WGS sequence"/>
</dbReference>
<name>A0A8J7V3W3_9PROT</name>
<comment type="caution">
    <text evidence="1">The sequence shown here is derived from an EMBL/GenBank/DDBJ whole genome shotgun (WGS) entry which is preliminary data.</text>
</comment>
<dbReference type="EMBL" id="JAGMWN010000011">
    <property type="protein sequence ID" value="MBP5858810.1"/>
    <property type="molecule type" value="Genomic_DNA"/>
</dbReference>
<protein>
    <submittedName>
        <fullName evidence="1">YbjN domain-containing protein</fullName>
    </submittedName>
</protein>
<dbReference type="InterPro" id="IPR019660">
    <property type="entry name" value="Put_sensory_transdc_reg_YbjN"/>
</dbReference>
<evidence type="ECO:0000313" key="2">
    <source>
        <dbReference type="Proteomes" id="UP000672602"/>
    </source>
</evidence>
<accession>A0A8J7V3W3</accession>
<dbReference type="RefSeq" id="WP_210683397.1">
    <property type="nucleotide sequence ID" value="NZ_JAGMWN010000011.1"/>
</dbReference>
<gene>
    <name evidence="1" type="ORF">KAJ83_17460</name>
</gene>
<proteinExistence type="predicted"/>
<evidence type="ECO:0000313" key="1">
    <source>
        <dbReference type="EMBL" id="MBP5858810.1"/>
    </source>
</evidence>
<dbReference type="AlphaFoldDB" id="A0A8J7V3W3"/>
<dbReference type="CDD" id="cd17033">
    <property type="entry name" value="DR1245-like"/>
    <property type="match status" value="1"/>
</dbReference>
<keyword evidence="2" id="KW-1185">Reference proteome</keyword>
<sequence length="167" mass="19080">MTALMVATAASAPNPLDVLEAMFTSNEWPFERSDEDEMVVETTGGWCDYRMFFAWREDLHALYFTCTFDIKIPREKRRGVSELVVSINEKMWLGHFDLCSDEGVPTFRHTLPTRGVKNFSVEQLEDLMDIALAECERFYPAFQFLLWGGYSPEEAVAAALIDCRGEA</sequence>
<organism evidence="1 2">
    <name type="scientific">Marivibrio halodurans</name>
    <dbReference type="NCBI Taxonomy" id="2039722"/>
    <lineage>
        <taxon>Bacteria</taxon>
        <taxon>Pseudomonadati</taxon>
        <taxon>Pseudomonadota</taxon>
        <taxon>Alphaproteobacteria</taxon>
        <taxon>Rhodospirillales</taxon>
        <taxon>Rhodospirillaceae</taxon>
        <taxon>Marivibrio</taxon>
    </lineage>
</organism>
<dbReference type="Pfam" id="PF10722">
    <property type="entry name" value="YbjN"/>
    <property type="match status" value="1"/>
</dbReference>
<reference evidence="1" key="1">
    <citation type="submission" date="2021-04" db="EMBL/GenBank/DDBJ databases">
        <authorList>
            <person name="Zhang D.-C."/>
        </authorList>
    </citation>
    <scope>NUCLEOTIDE SEQUENCE</scope>
    <source>
        <strain evidence="1">CGMCC 1.15697</strain>
    </source>
</reference>